<dbReference type="GeneID" id="14877149"/>
<evidence type="ECO:0000313" key="5">
    <source>
        <dbReference type="Proteomes" id="UP000007797"/>
    </source>
</evidence>
<accession>F4PG71</accession>
<sequence>MYNALTITEIASQSDFKRWSAKQVKEWATKEVQVREEYAQMLLDNDVDGESIAVFTEADFGKCGIVVAPAKKLYLAAQQLLIKQQQSLSHQHSSSSRDQPPPSTTTWSNTPVKEWTAQLANDWVTDTLKAARRPNGLSLQDDPPVTGRDLWLLHDSRFLFDGLFCVPNGTETDLKSEQSKALLDVLFKELGSLDPPQTNNPSLFPLNHYFCQTYLIATSTDHYHSNLVILFCFVCSHITGPLLASLLLVNPFPTLPNIISTNHH</sequence>
<protein>
    <recommendedName>
        <fullName evidence="3">SAM domain-containing protein</fullName>
    </recommendedName>
</protein>
<dbReference type="EMBL" id="GL883006">
    <property type="protein sequence ID" value="EGG24705.1"/>
    <property type="molecule type" value="Genomic_DNA"/>
</dbReference>
<dbReference type="KEGG" id="dfa:DFA_02949"/>
<reference evidence="5" key="1">
    <citation type="journal article" date="2011" name="Genome Res.">
        <title>Phylogeny-wide analysis of social amoeba genomes highlights ancient origins for complex intercellular communication.</title>
        <authorList>
            <person name="Heidel A.J."/>
            <person name="Lawal H.M."/>
            <person name="Felder M."/>
            <person name="Schilde C."/>
            <person name="Helps N.R."/>
            <person name="Tunggal B."/>
            <person name="Rivero F."/>
            <person name="John U."/>
            <person name="Schleicher M."/>
            <person name="Eichinger L."/>
            <person name="Platzer M."/>
            <person name="Noegel A.A."/>
            <person name="Schaap P."/>
            <person name="Gloeckner G."/>
        </authorList>
    </citation>
    <scope>NUCLEOTIDE SEQUENCE [LARGE SCALE GENOMIC DNA]</scope>
    <source>
        <strain evidence="5">SH3</strain>
    </source>
</reference>
<dbReference type="Gene3D" id="1.10.150.50">
    <property type="entry name" value="Transcription Factor, Ets-1"/>
    <property type="match status" value="1"/>
</dbReference>
<evidence type="ECO:0000256" key="2">
    <source>
        <dbReference type="SAM" id="Phobius"/>
    </source>
</evidence>
<feature type="domain" description="SAM" evidence="3">
    <location>
        <begin position="19"/>
        <end position="84"/>
    </location>
</feature>
<feature type="region of interest" description="Disordered" evidence="1">
    <location>
        <begin position="88"/>
        <end position="111"/>
    </location>
</feature>
<keyword evidence="5" id="KW-1185">Reference proteome</keyword>
<dbReference type="SUPFAM" id="SSF47769">
    <property type="entry name" value="SAM/Pointed domain"/>
    <property type="match status" value="1"/>
</dbReference>
<organism evidence="4 5">
    <name type="scientific">Cavenderia fasciculata</name>
    <name type="common">Slime mold</name>
    <name type="synonym">Dictyostelium fasciculatum</name>
    <dbReference type="NCBI Taxonomy" id="261658"/>
    <lineage>
        <taxon>Eukaryota</taxon>
        <taxon>Amoebozoa</taxon>
        <taxon>Evosea</taxon>
        <taxon>Eumycetozoa</taxon>
        <taxon>Dictyostelia</taxon>
        <taxon>Acytosteliales</taxon>
        <taxon>Cavenderiaceae</taxon>
        <taxon>Cavenderia</taxon>
    </lineage>
</organism>
<evidence type="ECO:0000313" key="4">
    <source>
        <dbReference type="EMBL" id="EGG24705.1"/>
    </source>
</evidence>
<dbReference type="InterPro" id="IPR001660">
    <property type="entry name" value="SAM"/>
</dbReference>
<gene>
    <name evidence="4" type="ORF">DFA_02949</name>
</gene>
<dbReference type="OrthoDB" id="2337140at2759"/>
<feature type="transmembrane region" description="Helical" evidence="2">
    <location>
        <begin position="227"/>
        <end position="249"/>
    </location>
</feature>
<dbReference type="AlphaFoldDB" id="F4PG71"/>
<proteinExistence type="predicted"/>
<keyword evidence="2" id="KW-0812">Transmembrane</keyword>
<keyword evidence="2" id="KW-1133">Transmembrane helix</keyword>
<dbReference type="Pfam" id="PF07647">
    <property type="entry name" value="SAM_2"/>
    <property type="match status" value="1"/>
</dbReference>
<evidence type="ECO:0000259" key="3">
    <source>
        <dbReference type="PROSITE" id="PS50105"/>
    </source>
</evidence>
<keyword evidence="2" id="KW-0472">Membrane</keyword>
<dbReference type="Proteomes" id="UP000007797">
    <property type="component" value="Unassembled WGS sequence"/>
</dbReference>
<dbReference type="PROSITE" id="PS50105">
    <property type="entry name" value="SAM_DOMAIN"/>
    <property type="match status" value="1"/>
</dbReference>
<evidence type="ECO:0000256" key="1">
    <source>
        <dbReference type="SAM" id="MobiDB-lite"/>
    </source>
</evidence>
<name>F4PG71_CACFS</name>
<dbReference type="RefSeq" id="XP_004362556.1">
    <property type="nucleotide sequence ID" value="XM_004362499.1"/>
</dbReference>
<dbReference type="InterPro" id="IPR013761">
    <property type="entry name" value="SAM/pointed_sf"/>
</dbReference>